<dbReference type="RefSeq" id="WP_035626179.1">
    <property type="nucleotide sequence ID" value="NZ_JBEWQG010000007.1"/>
</dbReference>
<comment type="caution">
    <text evidence="1">The sequence shown here is derived from an EMBL/GenBank/DDBJ whole genome shotgun (WGS) entry which is preliminary data.</text>
</comment>
<dbReference type="AlphaFoldDB" id="A0A086A3A8"/>
<accession>A0A086A3A8</accession>
<name>A0A086A3A8_FLAHY</name>
<dbReference type="Proteomes" id="UP000028712">
    <property type="component" value="Unassembled WGS sequence"/>
</dbReference>
<protein>
    <submittedName>
        <fullName evidence="1">Uncharacterized protein</fullName>
    </submittedName>
</protein>
<keyword evidence="4" id="KW-1185">Reference proteome</keyword>
<gene>
    <name evidence="2" type="ORF">B0A62_02955</name>
    <name evidence="1" type="ORF">IW20_19715</name>
</gene>
<reference evidence="1 3" key="1">
    <citation type="submission" date="2014-07" db="EMBL/GenBank/DDBJ databases">
        <title>Genome of Flavobacterium hydatis DSM 2063.</title>
        <authorList>
            <person name="Pipes S.E."/>
            <person name="Stropko S.J."/>
            <person name="Newman J.D."/>
        </authorList>
    </citation>
    <scope>NUCLEOTIDE SEQUENCE [LARGE SCALE GENOMIC DNA]</scope>
    <source>
        <strain evidence="1 3">DSM 2063</strain>
    </source>
</reference>
<evidence type="ECO:0000313" key="2">
    <source>
        <dbReference type="EMBL" id="OXA97830.1"/>
    </source>
</evidence>
<organism evidence="1 3">
    <name type="scientific">Flavobacterium hydatis</name>
    <name type="common">Cytophaga aquatilis</name>
    <dbReference type="NCBI Taxonomy" id="991"/>
    <lineage>
        <taxon>Bacteria</taxon>
        <taxon>Pseudomonadati</taxon>
        <taxon>Bacteroidota</taxon>
        <taxon>Flavobacteriia</taxon>
        <taxon>Flavobacteriales</taxon>
        <taxon>Flavobacteriaceae</taxon>
        <taxon>Flavobacterium</taxon>
    </lineage>
</organism>
<evidence type="ECO:0000313" key="3">
    <source>
        <dbReference type="Proteomes" id="UP000028712"/>
    </source>
</evidence>
<dbReference type="Proteomes" id="UP000198424">
    <property type="component" value="Unassembled WGS sequence"/>
</dbReference>
<evidence type="ECO:0000313" key="1">
    <source>
        <dbReference type="EMBL" id="KFF11172.1"/>
    </source>
</evidence>
<dbReference type="EMBL" id="MUGY01000002">
    <property type="protein sequence ID" value="OXA97830.1"/>
    <property type="molecule type" value="Genomic_DNA"/>
</dbReference>
<proteinExistence type="predicted"/>
<evidence type="ECO:0000313" key="4">
    <source>
        <dbReference type="Proteomes" id="UP000198424"/>
    </source>
</evidence>
<sequence>MDKDKITSEIREWINANKEILPLNVDYWDINVYENNAIEITVREMSFGKYNSIDLSTNKFYKPISRIVKLK</sequence>
<reference evidence="2 4" key="2">
    <citation type="submission" date="2016-11" db="EMBL/GenBank/DDBJ databases">
        <title>Whole genomes of Flavobacteriaceae.</title>
        <authorList>
            <person name="Stine C."/>
            <person name="Li C."/>
            <person name="Tadesse D."/>
        </authorList>
    </citation>
    <scope>NUCLEOTIDE SEQUENCE [LARGE SCALE GENOMIC DNA]</scope>
    <source>
        <strain evidence="2 4">ATCC 29551</strain>
    </source>
</reference>
<dbReference type="STRING" id="991.IW20_19715"/>
<dbReference type="EMBL" id="JPRM01000036">
    <property type="protein sequence ID" value="KFF11172.1"/>
    <property type="molecule type" value="Genomic_DNA"/>
</dbReference>